<dbReference type="PANTHER" id="PTHR10900">
    <property type="entry name" value="PERIOSTIN-RELATED"/>
    <property type="match status" value="1"/>
</dbReference>
<dbReference type="Gene3D" id="2.30.180.10">
    <property type="entry name" value="FAS1 domain"/>
    <property type="match status" value="4"/>
</dbReference>
<dbReference type="PROSITE" id="PS50213">
    <property type="entry name" value="FAS1"/>
    <property type="match status" value="3"/>
</dbReference>
<organism evidence="3 4">
    <name type="scientific">Scylla paramamosain</name>
    <name type="common">Mud crab</name>
    <dbReference type="NCBI Taxonomy" id="85552"/>
    <lineage>
        <taxon>Eukaryota</taxon>
        <taxon>Metazoa</taxon>
        <taxon>Ecdysozoa</taxon>
        <taxon>Arthropoda</taxon>
        <taxon>Crustacea</taxon>
        <taxon>Multicrustacea</taxon>
        <taxon>Malacostraca</taxon>
        <taxon>Eumalacostraca</taxon>
        <taxon>Eucarida</taxon>
        <taxon>Decapoda</taxon>
        <taxon>Pleocyemata</taxon>
        <taxon>Brachyura</taxon>
        <taxon>Eubrachyura</taxon>
        <taxon>Portunoidea</taxon>
        <taxon>Portunidae</taxon>
        <taxon>Portuninae</taxon>
        <taxon>Scylla</taxon>
    </lineage>
</organism>
<feature type="compositionally biased region" description="Pro residues" evidence="1">
    <location>
        <begin position="280"/>
        <end position="308"/>
    </location>
</feature>
<dbReference type="InterPro" id="IPR036378">
    <property type="entry name" value="FAS1_dom_sf"/>
</dbReference>
<feature type="region of interest" description="Disordered" evidence="1">
    <location>
        <begin position="336"/>
        <end position="392"/>
    </location>
</feature>
<evidence type="ECO:0000259" key="2">
    <source>
        <dbReference type="PROSITE" id="PS50213"/>
    </source>
</evidence>
<feature type="compositionally biased region" description="Basic and acidic residues" evidence="1">
    <location>
        <begin position="336"/>
        <end position="345"/>
    </location>
</feature>
<dbReference type="InterPro" id="IPR050904">
    <property type="entry name" value="Adhesion/Biosynth-related"/>
</dbReference>
<comment type="caution">
    <text evidence="3">The sequence shown here is derived from an EMBL/GenBank/DDBJ whole genome shotgun (WGS) entry which is preliminary data.</text>
</comment>
<dbReference type="AlphaFoldDB" id="A0AAW0U9P0"/>
<feature type="compositionally biased region" description="Pro residues" evidence="1">
    <location>
        <begin position="253"/>
        <end position="268"/>
    </location>
</feature>
<protein>
    <recommendedName>
        <fullName evidence="2">FAS1 domain-containing protein</fullName>
    </recommendedName>
</protein>
<feature type="region of interest" description="Disordered" evidence="1">
    <location>
        <begin position="743"/>
        <end position="783"/>
    </location>
</feature>
<feature type="domain" description="FAS1" evidence="2">
    <location>
        <begin position="412"/>
        <end position="540"/>
    </location>
</feature>
<dbReference type="PANTHER" id="PTHR10900:SF120">
    <property type="entry name" value="MUCIN-5AC-RELATED"/>
    <property type="match status" value="1"/>
</dbReference>
<feature type="domain" description="FAS1" evidence="2">
    <location>
        <begin position="1061"/>
        <end position="1188"/>
    </location>
</feature>
<feature type="region of interest" description="Disordered" evidence="1">
    <location>
        <begin position="280"/>
        <end position="314"/>
    </location>
</feature>
<evidence type="ECO:0000313" key="4">
    <source>
        <dbReference type="Proteomes" id="UP001487740"/>
    </source>
</evidence>
<feature type="region of interest" description="Disordered" evidence="1">
    <location>
        <begin position="245"/>
        <end position="268"/>
    </location>
</feature>
<feature type="region of interest" description="Disordered" evidence="1">
    <location>
        <begin position="1"/>
        <end position="33"/>
    </location>
</feature>
<keyword evidence="4" id="KW-1185">Reference proteome</keyword>
<dbReference type="SUPFAM" id="SSF82153">
    <property type="entry name" value="FAS1 domain"/>
    <property type="match status" value="3"/>
</dbReference>
<feature type="compositionally biased region" description="Low complexity" evidence="1">
    <location>
        <begin position="758"/>
        <end position="777"/>
    </location>
</feature>
<evidence type="ECO:0000313" key="3">
    <source>
        <dbReference type="EMBL" id="KAK8395072.1"/>
    </source>
</evidence>
<proteinExistence type="predicted"/>
<dbReference type="SMART" id="SM00554">
    <property type="entry name" value="FAS1"/>
    <property type="match status" value="4"/>
</dbReference>
<evidence type="ECO:0000256" key="1">
    <source>
        <dbReference type="SAM" id="MobiDB-lite"/>
    </source>
</evidence>
<dbReference type="Proteomes" id="UP001487740">
    <property type="component" value="Unassembled WGS sequence"/>
</dbReference>
<reference evidence="3 4" key="1">
    <citation type="submission" date="2023-03" db="EMBL/GenBank/DDBJ databases">
        <title>High-quality genome of Scylla paramamosain provides insights in environmental adaptation.</title>
        <authorList>
            <person name="Zhang L."/>
        </authorList>
    </citation>
    <scope>NUCLEOTIDE SEQUENCE [LARGE SCALE GENOMIC DNA]</scope>
    <source>
        <strain evidence="3">LZ_2023a</strain>
        <tissue evidence="3">Muscle</tissue>
    </source>
</reference>
<dbReference type="EMBL" id="JARAKH010000018">
    <property type="protein sequence ID" value="KAK8395072.1"/>
    <property type="molecule type" value="Genomic_DNA"/>
</dbReference>
<dbReference type="Pfam" id="PF02469">
    <property type="entry name" value="Fasciclin"/>
    <property type="match status" value="3"/>
</dbReference>
<feature type="region of interest" description="Disordered" evidence="1">
    <location>
        <begin position="892"/>
        <end position="914"/>
    </location>
</feature>
<accession>A0AAW0U9P0</accession>
<sequence>MKTVRSLNSRRGGHGAARGGTGRGGAGRGVGHRGWTCPSDSLSSMARRPPATGLLVRACLPFLLLLVRTATAQEPSKGSAVPLMTEALQEVVPAYLRDESSFWNLWQYSLEHDAPRGPVIRGSASLEAKTVLAPSVGAEMHLVPQDAGDVRFGTTPALQALHPRISTGVSLNTASGKEVTFTKDETGGVRVNGVAVERTVSLAGDTYVYFLSDILFDNRHRVTSAFHRHHDIDLANDPLGPPLDLEMPVIRAPAPPPPGTPGIPKPPAIPVALQVVRAPAPPVRPPSPPQVVRAPAPPGQNEPRPPASPIGIVRASASPPAVFPLRPLSLPKVDRRQEADENDNNHHHHHHSQNHNNNEDEGKRVRASDGNTQPEKEREPVGLEPETPRDPLTSIDLFATLFRGDPDGNSGTGTGVVEALRREGLTTLLLLLETSGLLNFLISGERGPYIVLAPSEQAFARLTRQELRQAARSTDLAYHLLPLQSQPAPEVNNDATFETLLGPAVRFNVYGDSVYVNGAKVVRGDVHFKHGTIQVVEAVLSAPVGDLHTVLLASGPSFTRVNTLLSVANLSLKLQDSYTLLAPPDSAITSKGYSWPRLLMSRECGRNLMARHIIKGAWYSEGLLHRRTLTTLAGTTVTFRKDSDGIVSANGVPLRTRNLTANNGVVHLIVDVLPESDVGTDPTSLPIPLLAHTEAPTSLQIPPVIPPLPVPPPSPPSPPTVSGLYETPRQDAFLSFIPAKSSVDTQKNPSFREDIKSRLTPALTTTTSTTTTSPPRLLRTDGIPEIIPQPPVAKLMTPSGHQQLLELLKLVDCGGRPVSLPAPHAIIRSLPPSQALSILGSQSGVRIRQDENEVVAASTFRQQQEAAKEQVHVSHRGNAISTAYVKVPLGATKSQQDDTRQSPAPVSLPQGSARPIPVVPQGVTVWRPPGALTESERRRVDVVGLLKHLNLTLFSRMVERADLSFVLSLDEMPSDRSYPRGPSSAALCPTTSPRAASATPPFTPGLRIPTLHAGHSLLLSYYTDGPAAQRWVAGGSVVTALDQRASNGVVHVLDRVLYPPYGDLPTTLSLSPILTIFAALVARRPSLYRLLSGSGPLTLFVPSDAAMYNTSLPRDTEQLDAWVRSHVVEDAWYTSGFSNTWPLISITNHTLSTNVSPSQDKITVNGVLITYADITASNGVLHVLQSPLLTPT</sequence>
<dbReference type="InterPro" id="IPR000782">
    <property type="entry name" value="FAS1_domain"/>
</dbReference>
<feature type="compositionally biased region" description="Basic and acidic residues" evidence="1">
    <location>
        <begin position="357"/>
        <end position="367"/>
    </location>
</feature>
<feature type="domain" description="FAS1" evidence="2">
    <location>
        <begin position="545"/>
        <end position="673"/>
    </location>
</feature>
<gene>
    <name evidence="3" type="ORF">O3P69_006076</name>
</gene>
<feature type="compositionally biased region" description="Basic and acidic residues" evidence="1">
    <location>
        <begin position="374"/>
        <end position="389"/>
    </location>
</feature>
<name>A0AAW0U9P0_SCYPA</name>
<feature type="region of interest" description="Disordered" evidence="1">
    <location>
        <begin position="973"/>
        <end position="1000"/>
    </location>
</feature>
<feature type="compositionally biased region" description="Gly residues" evidence="1">
    <location>
        <begin position="14"/>
        <end position="29"/>
    </location>
</feature>